<dbReference type="InterPro" id="IPR006311">
    <property type="entry name" value="TAT_signal"/>
</dbReference>
<feature type="transmembrane region" description="Helical" evidence="7">
    <location>
        <begin position="139"/>
        <end position="159"/>
    </location>
</feature>
<evidence type="ECO:0000256" key="7">
    <source>
        <dbReference type="SAM" id="Phobius"/>
    </source>
</evidence>
<dbReference type="Gene3D" id="1.20.1250.20">
    <property type="entry name" value="MFS general substrate transporter like domains"/>
    <property type="match status" value="1"/>
</dbReference>
<name>A0A6J6TME1_9ZZZZ</name>
<feature type="transmembrane region" description="Helical" evidence="7">
    <location>
        <begin position="300"/>
        <end position="321"/>
    </location>
</feature>
<feature type="transmembrane region" description="Helical" evidence="7">
    <location>
        <begin position="43"/>
        <end position="64"/>
    </location>
</feature>
<dbReference type="EMBL" id="CAEZYZ010000101">
    <property type="protein sequence ID" value="CAB4748248.1"/>
    <property type="molecule type" value="Genomic_DNA"/>
</dbReference>
<feature type="transmembrane region" description="Helical" evidence="7">
    <location>
        <begin position="276"/>
        <end position="294"/>
    </location>
</feature>
<feature type="domain" description="Major facilitator superfamily (MFS) profile" evidence="8">
    <location>
        <begin position="1"/>
        <end position="387"/>
    </location>
</feature>
<evidence type="ECO:0000256" key="3">
    <source>
        <dbReference type="ARBA" id="ARBA00022692"/>
    </source>
</evidence>
<evidence type="ECO:0000256" key="1">
    <source>
        <dbReference type="ARBA" id="ARBA00004651"/>
    </source>
</evidence>
<feature type="transmembrane region" description="Helical" evidence="7">
    <location>
        <begin position="365"/>
        <end position="386"/>
    </location>
</feature>
<dbReference type="PROSITE" id="PS50850">
    <property type="entry name" value="MFS"/>
    <property type="match status" value="1"/>
</dbReference>
<dbReference type="GO" id="GO:0005886">
    <property type="term" value="C:plasma membrane"/>
    <property type="evidence" value="ECO:0007669"/>
    <property type="project" value="UniProtKB-SubCell"/>
</dbReference>
<keyword evidence="5 7" id="KW-0472">Membrane</keyword>
<evidence type="ECO:0000256" key="5">
    <source>
        <dbReference type="ARBA" id="ARBA00023136"/>
    </source>
</evidence>
<evidence type="ECO:0000256" key="4">
    <source>
        <dbReference type="ARBA" id="ARBA00022989"/>
    </source>
</evidence>
<sequence>MSSRRNLLTYLATATLARAATESTGPALLLTSIAVLGNGASGSYLVASLTGAAAIGGPVVGAVLDRSRRPRLAFGGAMVGLAVGIIGIALFIGHAPLPAIMALAAVTGLAYPALTGAWTAQLPPLVTPAMLPRAYSADAGTYSVASIIGPPAAAALIAVSVKAPLWLPVILLLMALAMLRFVPLEPRARHAHHSLLSDLRHGAATIVRRLPLRRTILITTIAFAGQAAVFICTPLIAQQLTGSLAFTGVIFAALAAGGVIAAGLTLRFPVTRPDATIIVTTVISGIALAVIGLAHSAALVLIGAFVIGLTEAPQLTAMFLIRSRESPERVRGQVFTTASSLRMSAFAIGSAVFGSMLVFGTTTVIWAGVGLHVIGLALGLAAGPPIRRSSVRRRRQTTRAAAPDSTPAGPRTLAP</sequence>
<feature type="transmembrane region" description="Helical" evidence="7">
    <location>
        <begin position="71"/>
        <end position="93"/>
    </location>
</feature>
<reference evidence="9" key="1">
    <citation type="submission" date="2020-05" db="EMBL/GenBank/DDBJ databases">
        <authorList>
            <person name="Chiriac C."/>
            <person name="Salcher M."/>
            <person name="Ghai R."/>
            <person name="Kavagutti S V."/>
        </authorList>
    </citation>
    <scope>NUCLEOTIDE SEQUENCE</scope>
</reference>
<comment type="subcellular location">
    <subcellularLocation>
        <location evidence="1">Cell membrane</location>
        <topology evidence="1">Multi-pass membrane protein</topology>
    </subcellularLocation>
</comment>
<feature type="transmembrane region" description="Helical" evidence="7">
    <location>
        <begin position="99"/>
        <end position="118"/>
    </location>
</feature>
<keyword evidence="4 7" id="KW-1133">Transmembrane helix</keyword>
<evidence type="ECO:0000259" key="8">
    <source>
        <dbReference type="PROSITE" id="PS50850"/>
    </source>
</evidence>
<proteinExistence type="predicted"/>
<dbReference type="InterPro" id="IPR020846">
    <property type="entry name" value="MFS_dom"/>
</dbReference>
<feature type="transmembrane region" description="Helical" evidence="7">
    <location>
        <begin position="165"/>
        <end position="182"/>
    </location>
</feature>
<evidence type="ECO:0000313" key="9">
    <source>
        <dbReference type="EMBL" id="CAB4748248.1"/>
    </source>
</evidence>
<dbReference type="InterPro" id="IPR011701">
    <property type="entry name" value="MFS"/>
</dbReference>
<dbReference type="PANTHER" id="PTHR23513">
    <property type="entry name" value="INTEGRAL MEMBRANE EFFLUX PROTEIN-RELATED"/>
    <property type="match status" value="1"/>
</dbReference>
<feature type="region of interest" description="Disordered" evidence="6">
    <location>
        <begin position="389"/>
        <end position="415"/>
    </location>
</feature>
<dbReference type="GO" id="GO:0022857">
    <property type="term" value="F:transmembrane transporter activity"/>
    <property type="evidence" value="ECO:0007669"/>
    <property type="project" value="InterPro"/>
</dbReference>
<evidence type="ECO:0000256" key="2">
    <source>
        <dbReference type="ARBA" id="ARBA00022475"/>
    </source>
</evidence>
<dbReference type="AlphaFoldDB" id="A0A6J6TME1"/>
<feature type="transmembrane region" description="Helical" evidence="7">
    <location>
        <begin position="243"/>
        <end position="264"/>
    </location>
</feature>
<keyword evidence="3 7" id="KW-0812">Transmembrane</keyword>
<organism evidence="9">
    <name type="scientific">freshwater metagenome</name>
    <dbReference type="NCBI Taxonomy" id="449393"/>
    <lineage>
        <taxon>unclassified sequences</taxon>
        <taxon>metagenomes</taxon>
        <taxon>ecological metagenomes</taxon>
    </lineage>
</organism>
<dbReference type="Pfam" id="PF07690">
    <property type="entry name" value="MFS_1"/>
    <property type="match status" value="1"/>
</dbReference>
<feature type="transmembrane region" description="Helical" evidence="7">
    <location>
        <begin position="341"/>
        <end position="359"/>
    </location>
</feature>
<evidence type="ECO:0000256" key="6">
    <source>
        <dbReference type="SAM" id="MobiDB-lite"/>
    </source>
</evidence>
<dbReference type="PROSITE" id="PS51318">
    <property type="entry name" value="TAT"/>
    <property type="match status" value="1"/>
</dbReference>
<gene>
    <name evidence="9" type="ORF">UFOPK2810_00710</name>
</gene>
<keyword evidence="2" id="KW-1003">Cell membrane</keyword>
<dbReference type="PANTHER" id="PTHR23513:SF11">
    <property type="entry name" value="STAPHYLOFERRIN A TRANSPORTER"/>
    <property type="match status" value="1"/>
</dbReference>
<accession>A0A6J6TME1</accession>
<feature type="transmembrane region" description="Helical" evidence="7">
    <location>
        <begin position="216"/>
        <end position="237"/>
    </location>
</feature>
<protein>
    <submittedName>
        <fullName evidence="9">Unannotated protein</fullName>
    </submittedName>
</protein>
<dbReference type="SUPFAM" id="SSF103473">
    <property type="entry name" value="MFS general substrate transporter"/>
    <property type="match status" value="1"/>
</dbReference>
<dbReference type="InterPro" id="IPR036259">
    <property type="entry name" value="MFS_trans_sf"/>
</dbReference>